<evidence type="ECO:0000313" key="3">
    <source>
        <dbReference type="EMBL" id="GJT25175.1"/>
    </source>
</evidence>
<dbReference type="PANTHER" id="PTHR11439">
    <property type="entry name" value="GAG-POL-RELATED RETROTRANSPOSON"/>
    <property type="match status" value="1"/>
</dbReference>
<keyword evidence="4" id="KW-1185">Reference proteome</keyword>
<organism evidence="3 4">
    <name type="scientific">Tanacetum coccineum</name>
    <dbReference type="NCBI Taxonomy" id="301880"/>
    <lineage>
        <taxon>Eukaryota</taxon>
        <taxon>Viridiplantae</taxon>
        <taxon>Streptophyta</taxon>
        <taxon>Embryophyta</taxon>
        <taxon>Tracheophyta</taxon>
        <taxon>Spermatophyta</taxon>
        <taxon>Magnoliopsida</taxon>
        <taxon>eudicotyledons</taxon>
        <taxon>Gunneridae</taxon>
        <taxon>Pentapetalae</taxon>
        <taxon>asterids</taxon>
        <taxon>campanulids</taxon>
        <taxon>Asterales</taxon>
        <taxon>Asteraceae</taxon>
        <taxon>Asteroideae</taxon>
        <taxon>Anthemideae</taxon>
        <taxon>Anthemidinae</taxon>
        <taxon>Tanacetum</taxon>
    </lineage>
</organism>
<evidence type="ECO:0000313" key="4">
    <source>
        <dbReference type="Proteomes" id="UP001151760"/>
    </source>
</evidence>
<evidence type="ECO:0000256" key="1">
    <source>
        <dbReference type="SAM" id="Coils"/>
    </source>
</evidence>
<gene>
    <name evidence="3" type="ORF">Tco_0895112</name>
</gene>
<protein>
    <submittedName>
        <fullName evidence="3">Uncharacterized protein</fullName>
    </submittedName>
</protein>
<reference evidence="3" key="1">
    <citation type="journal article" date="2022" name="Int. J. Mol. Sci.">
        <title>Draft Genome of Tanacetum Coccineum: Genomic Comparison of Closely Related Tanacetum-Family Plants.</title>
        <authorList>
            <person name="Yamashiro T."/>
            <person name="Shiraishi A."/>
            <person name="Nakayama K."/>
            <person name="Satake H."/>
        </authorList>
    </citation>
    <scope>NUCLEOTIDE SEQUENCE</scope>
</reference>
<feature type="region of interest" description="Disordered" evidence="2">
    <location>
        <begin position="195"/>
        <end position="220"/>
    </location>
</feature>
<evidence type="ECO:0000256" key="2">
    <source>
        <dbReference type="SAM" id="MobiDB-lite"/>
    </source>
</evidence>
<feature type="coiled-coil region" evidence="1">
    <location>
        <begin position="283"/>
        <end position="310"/>
    </location>
</feature>
<feature type="compositionally biased region" description="Basic and acidic residues" evidence="2">
    <location>
        <begin position="471"/>
        <end position="480"/>
    </location>
</feature>
<dbReference type="EMBL" id="BQNB010014192">
    <property type="protein sequence ID" value="GJT25175.1"/>
    <property type="molecule type" value="Genomic_DNA"/>
</dbReference>
<reference evidence="3" key="2">
    <citation type="submission" date="2022-01" db="EMBL/GenBank/DDBJ databases">
        <authorList>
            <person name="Yamashiro T."/>
            <person name="Shiraishi A."/>
            <person name="Satake H."/>
            <person name="Nakayama K."/>
        </authorList>
    </citation>
    <scope>NUCLEOTIDE SEQUENCE</scope>
</reference>
<comment type="caution">
    <text evidence="3">The sequence shown here is derived from an EMBL/GenBank/DDBJ whole genome shotgun (WGS) entry which is preliminary data.</text>
</comment>
<feature type="compositionally biased region" description="Polar residues" evidence="2">
    <location>
        <begin position="201"/>
        <end position="218"/>
    </location>
</feature>
<proteinExistence type="predicted"/>
<dbReference type="CDD" id="cd09272">
    <property type="entry name" value="RNase_HI_RT_Ty1"/>
    <property type="match status" value="1"/>
</dbReference>
<dbReference type="PANTHER" id="PTHR11439:SF495">
    <property type="entry name" value="REVERSE TRANSCRIPTASE, RNA-DEPENDENT DNA POLYMERASE-RELATED"/>
    <property type="match status" value="1"/>
</dbReference>
<feature type="region of interest" description="Disordered" evidence="2">
    <location>
        <begin position="459"/>
        <end position="482"/>
    </location>
</feature>
<accession>A0ABQ5CE10</accession>
<keyword evidence="1" id="KW-0175">Coiled coil</keyword>
<sequence>MKGQPKLGLCYPKDSPFDLEVYTDSDYAGASLDMKSTTGGCLFLGSRLMSWQCKKQIVVANSIIEAEDSNEKKLIQMVKIHTDQNVVDLLTKAFDYCWAKVSTAGNKVSAARLTYYCQVTVGVTTAKSIPVSPTIYVSCIEQFWSTAKIKTLNNETQIHAKVEGKTIVLSESSVRRDLQFDDEDADETITKEWEDRMDRAATTTSSLEAEQDNGSSPRCQGYHNGWMQKLKWLVERLTSKQSNDPPLLRVNTLRSGENRLKLKELMNLCTKLFDRVLDLETTKTAQAKEIASLKKRVKKLERKRKSKTTGMNLFKIGTSRRRSLGEEDASKQERNLKQSSIFKESDFNEEFDANMDKAIEQVYDANTDTVEEGEFQVPTTNMEVNTASTSVTAASINITTVSAPVTTVGISVNPAEPITTASKVVTTAEPSTPPTTTTTIFEDEDLTIAQTLVKMRSGRSKMKAELEEEERLARERKEDANIAESDDVQAMMDADYELAADVQHTSRE</sequence>
<dbReference type="Proteomes" id="UP001151760">
    <property type="component" value="Unassembled WGS sequence"/>
</dbReference>
<name>A0ABQ5CE10_9ASTR</name>